<name>A0ACC2GAU1_DALPE</name>
<reference evidence="1" key="1">
    <citation type="submission" date="2021-05" db="EMBL/GenBank/DDBJ databases">
        <authorList>
            <person name="Pan Q."/>
            <person name="Jouanno E."/>
            <person name="Zahm M."/>
            <person name="Klopp C."/>
            <person name="Cabau C."/>
            <person name="Louis A."/>
            <person name="Berthelot C."/>
            <person name="Parey E."/>
            <person name="Roest Crollius H."/>
            <person name="Montfort J."/>
            <person name="Robinson-Rechavi M."/>
            <person name="Bouchez O."/>
            <person name="Lampietro C."/>
            <person name="Lopez Roques C."/>
            <person name="Donnadieu C."/>
            <person name="Postlethwait J."/>
            <person name="Bobe J."/>
            <person name="Dillon D."/>
            <person name="Chandos A."/>
            <person name="von Hippel F."/>
            <person name="Guiguen Y."/>
        </authorList>
    </citation>
    <scope>NUCLEOTIDE SEQUENCE</scope>
    <source>
        <strain evidence="1">YG-Jan2019</strain>
    </source>
</reference>
<evidence type="ECO:0000313" key="2">
    <source>
        <dbReference type="Proteomes" id="UP001157502"/>
    </source>
</evidence>
<gene>
    <name evidence="1" type="ORF">DPEC_G00183240</name>
</gene>
<keyword evidence="2" id="KW-1185">Reference proteome</keyword>
<accession>A0ACC2GAU1</accession>
<sequence length="967" mass="108412">MQEDKHGRKISWKLEDVCCKETIMSLSCGVAHVILLSEAGSVFCLDPSSRVPRAVGNLNQVIQIACGHHHSIALTKAGKVFTWGSNCNGQLGLGEGKPNMLSYPQHLTSLSGIPLAQITAGGDHSFALSLSGAVFGWGKNQQALYKTGSAGQLGLGDTTDRLSPAPVSCLDLKKNISVCCGAEHTAVLTKGGVVHTFGSGRYGQLGHNSLRDELRPCVVAELWGSKVTQVACGRDHTLAFVPSFKKVYSFGRGQQGQLGNGVKIDQSVPLPVQLTQDQIDDQHVELIFAGGNHSFAFCSSAPESRNELNHLSRGNVPLTLNDETIARWISECDSESWNQIKTEIKRVFSSASCLNGSFLDKSRDKHYQTSLKHSGLDLSFVRLAFQSLAKKDKVLTEVKGVVLDILLPSLNKDPIGVEDLRTYLILPELLRVLPELLGVLPENECSANLIKVFAEAVLRLSPDKLPVLEGLWSTLQDSYFRTTVKAFRCGLVFFEQMVVRNGFQSVETVLKVLQRLYDVNSKRNRRIPNATFHSNEVGSLFQTIQNLNLRLQELDTGWIFECDNDLGTYSTQRKKILEFKRLFEVSVCRLKTYPFVLDTEAKCSGLWMHAVTLFKASHLEQHQGRCSQFISVARETLLDDTFQFLRQMTCHMEDLKVQFQAENGMDYGGLSLEFFCILASELLQMEPKILEVDQESGLAWFTADDWSITDEFYFLGMLCGKALYNQCVLNLCFPLALFKKLLRLTPTLDDLKELFPTEASALQYVLDQDEDVVETLDLVFMDGGQELMENGETVPVTTGNRKKYVDMYVDMKLNKSVQNQFAEFEAGFHDGCPIHTWRIFLPEELMTLLQGEENYDWDKLRENAKCVGYSHTDDTIQHFWSVFTDFSVEQKKTFLTFLTGTDRLPRGKSLSRMQMTIFHLPSADPDECYPKAQTCNVKLGLPNYSSVDILRDKLLHAITYCDVFGDY</sequence>
<organism evidence="1 2">
    <name type="scientific">Dallia pectoralis</name>
    <name type="common">Alaska blackfish</name>
    <dbReference type="NCBI Taxonomy" id="75939"/>
    <lineage>
        <taxon>Eukaryota</taxon>
        <taxon>Metazoa</taxon>
        <taxon>Chordata</taxon>
        <taxon>Craniata</taxon>
        <taxon>Vertebrata</taxon>
        <taxon>Euteleostomi</taxon>
        <taxon>Actinopterygii</taxon>
        <taxon>Neopterygii</taxon>
        <taxon>Teleostei</taxon>
        <taxon>Protacanthopterygii</taxon>
        <taxon>Esociformes</taxon>
        <taxon>Umbridae</taxon>
        <taxon>Dallia</taxon>
    </lineage>
</organism>
<dbReference type="EMBL" id="CM055742">
    <property type="protein sequence ID" value="KAJ8000716.1"/>
    <property type="molecule type" value="Genomic_DNA"/>
</dbReference>
<proteinExistence type="predicted"/>
<dbReference type="Proteomes" id="UP001157502">
    <property type="component" value="Chromosome 15"/>
</dbReference>
<comment type="caution">
    <text evidence="1">The sequence shown here is derived from an EMBL/GenBank/DDBJ whole genome shotgun (WGS) entry which is preliminary data.</text>
</comment>
<protein>
    <submittedName>
        <fullName evidence="1">Uncharacterized protein</fullName>
    </submittedName>
</protein>
<evidence type="ECO:0000313" key="1">
    <source>
        <dbReference type="EMBL" id="KAJ8000716.1"/>
    </source>
</evidence>